<protein>
    <recommendedName>
        <fullName evidence="1 7">Transcriptional regulator MraZ</fullName>
    </recommendedName>
</protein>
<proteinExistence type="inferred from homology"/>
<name>A0A3A4NWJ0_ABYX5</name>
<dbReference type="InterPro" id="IPR020603">
    <property type="entry name" value="MraZ_dom"/>
</dbReference>
<evidence type="ECO:0000256" key="7">
    <source>
        <dbReference type="HAMAP-Rule" id="MF_01008"/>
    </source>
</evidence>
<dbReference type="GO" id="GO:0009295">
    <property type="term" value="C:nucleoid"/>
    <property type="evidence" value="ECO:0007669"/>
    <property type="project" value="UniProtKB-SubCell"/>
</dbReference>
<dbReference type="Proteomes" id="UP000265882">
    <property type="component" value="Unassembled WGS sequence"/>
</dbReference>
<dbReference type="GO" id="GO:0005737">
    <property type="term" value="C:cytoplasm"/>
    <property type="evidence" value="ECO:0007669"/>
    <property type="project" value="UniProtKB-UniRule"/>
</dbReference>
<dbReference type="GO" id="GO:0000976">
    <property type="term" value="F:transcription cis-regulatory region binding"/>
    <property type="evidence" value="ECO:0007669"/>
    <property type="project" value="TreeGrafter"/>
</dbReference>
<reference evidence="9 10" key="1">
    <citation type="journal article" date="2017" name="ISME J.">
        <title>Energy and carbon metabolisms in a deep terrestrial subsurface fluid microbial community.</title>
        <authorList>
            <person name="Momper L."/>
            <person name="Jungbluth S.P."/>
            <person name="Lee M.D."/>
            <person name="Amend J.P."/>
        </authorList>
    </citation>
    <scope>NUCLEOTIDE SEQUENCE [LARGE SCALE GENOMIC DNA]</scope>
    <source>
        <strain evidence="9">SURF_5</strain>
    </source>
</reference>
<dbReference type="InterPro" id="IPR038619">
    <property type="entry name" value="MraZ_sf"/>
</dbReference>
<keyword evidence="5 7" id="KW-0238">DNA-binding</keyword>
<accession>A0A3A4NWJ0</accession>
<dbReference type="InterPro" id="IPR037914">
    <property type="entry name" value="SpoVT-AbrB_sf"/>
</dbReference>
<dbReference type="InterPro" id="IPR035644">
    <property type="entry name" value="MraZ_C"/>
</dbReference>
<dbReference type="InterPro" id="IPR003444">
    <property type="entry name" value="MraZ"/>
</dbReference>
<evidence type="ECO:0000313" key="9">
    <source>
        <dbReference type="EMBL" id="RJP24817.1"/>
    </source>
</evidence>
<feature type="domain" description="SpoVT-AbrB" evidence="8">
    <location>
        <begin position="7"/>
        <end position="52"/>
    </location>
</feature>
<evidence type="ECO:0000313" key="10">
    <source>
        <dbReference type="Proteomes" id="UP000265882"/>
    </source>
</evidence>
<dbReference type="CDD" id="cd16320">
    <property type="entry name" value="MraZ_N"/>
    <property type="match status" value="1"/>
</dbReference>
<dbReference type="PANTHER" id="PTHR34701:SF1">
    <property type="entry name" value="TRANSCRIPTIONAL REGULATOR MRAZ"/>
    <property type="match status" value="1"/>
</dbReference>
<dbReference type="AlphaFoldDB" id="A0A3A4NWJ0"/>
<keyword evidence="6 7" id="KW-0804">Transcription</keyword>
<evidence type="ECO:0000256" key="1">
    <source>
        <dbReference type="ARBA" id="ARBA00013860"/>
    </source>
</evidence>
<dbReference type="CDD" id="cd16321">
    <property type="entry name" value="MraZ_C"/>
    <property type="match status" value="1"/>
</dbReference>
<dbReference type="PROSITE" id="PS51740">
    <property type="entry name" value="SPOVT_ABRB"/>
    <property type="match status" value="2"/>
</dbReference>
<evidence type="ECO:0000256" key="4">
    <source>
        <dbReference type="ARBA" id="ARBA00023015"/>
    </source>
</evidence>
<evidence type="ECO:0000256" key="6">
    <source>
        <dbReference type="ARBA" id="ARBA00023163"/>
    </source>
</evidence>
<dbReference type="InterPro" id="IPR035642">
    <property type="entry name" value="MraZ_N"/>
</dbReference>
<evidence type="ECO:0000256" key="5">
    <source>
        <dbReference type="ARBA" id="ARBA00023125"/>
    </source>
</evidence>
<dbReference type="GO" id="GO:2000143">
    <property type="term" value="P:negative regulation of DNA-templated transcription initiation"/>
    <property type="evidence" value="ECO:0007669"/>
    <property type="project" value="TreeGrafter"/>
</dbReference>
<evidence type="ECO:0000256" key="2">
    <source>
        <dbReference type="ARBA" id="ARBA00022490"/>
    </source>
</evidence>
<keyword evidence="4 7" id="KW-0805">Transcription regulation</keyword>
<dbReference type="EMBL" id="QZKU01000030">
    <property type="protein sequence ID" value="RJP24817.1"/>
    <property type="molecule type" value="Genomic_DNA"/>
</dbReference>
<dbReference type="HAMAP" id="MF_01008">
    <property type="entry name" value="MraZ"/>
    <property type="match status" value="1"/>
</dbReference>
<dbReference type="Pfam" id="PF02381">
    <property type="entry name" value="MraZ"/>
    <property type="match status" value="2"/>
</dbReference>
<dbReference type="PANTHER" id="PTHR34701">
    <property type="entry name" value="TRANSCRIPTIONAL REGULATOR MRAZ"/>
    <property type="match status" value="1"/>
</dbReference>
<keyword evidence="3" id="KW-0677">Repeat</keyword>
<feature type="domain" description="SpoVT-AbrB" evidence="8">
    <location>
        <begin position="81"/>
        <end position="124"/>
    </location>
</feature>
<comment type="subunit">
    <text evidence="7">Forms oligomers.</text>
</comment>
<evidence type="ECO:0000256" key="3">
    <source>
        <dbReference type="ARBA" id="ARBA00022737"/>
    </source>
</evidence>
<gene>
    <name evidence="7" type="primary">mraZ</name>
    <name evidence="9" type="ORF">C4520_03360</name>
</gene>
<dbReference type="InterPro" id="IPR007159">
    <property type="entry name" value="SpoVT-AbrB_dom"/>
</dbReference>
<sequence>MLLFAGTYTYALDEKNRVVIPVKFREVLNSESVEKLYVVRGDSQLFLIPHPAFVELYEKLKSWNFTNQANQDYVRRFFSDAFDVTPDKQGRIMLRKDMCEEAGITGEVVIIGVLNRMEIWSPEKWKDFRQRTTLQGISANFDVGSRQ</sequence>
<comment type="caution">
    <text evidence="9">The sequence shown here is derived from an EMBL/GenBank/DDBJ whole genome shotgun (WGS) entry which is preliminary data.</text>
</comment>
<organism evidence="9 10">
    <name type="scientific">Abyssobacteria bacterium (strain SURF_5)</name>
    <dbReference type="NCBI Taxonomy" id="2093360"/>
    <lineage>
        <taxon>Bacteria</taxon>
        <taxon>Pseudomonadati</taxon>
        <taxon>Candidatus Hydrogenedentota</taxon>
        <taxon>Candidatus Abyssobacteria</taxon>
    </lineage>
</organism>
<keyword evidence="2 7" id="KW-0963">Cytoplasm</keyword>
<evidence type="ECO:0000259" key="8">
    <source>
        <dbReference type="PROSITE" id="PS51740"/>
    </source>
</evidence>
<comment type="subcellular location">
    <subcellularLocation>
        <location evidence="7">Cytoplasm</location>
        <location evidence="7">Nucleoid</location>
    </subcellularLocation>
</comment>
<comment type="similarity">
    <text evidence="7">Belongs to the MraZ family.</text>
</comment>
<dbReference type="Gene3D" id="3.40.1550.20">
    <property type="entry name" value="Transcriptional regulator MraZ domain"/>
    <property type="match status" value="1"/>
</dbReference>
<dbReference type="GO" id="GO:0003700">
    <property type="term" value="F:DNA-binding transcription factor activity"/>
    <property type="evidence" value="ECO:0007669"/>
    <property type="project" value="UniProtKB-UniRule"/>
</dbReference>
<dbReference type="SUPFAM" id="SSF89447">
    <property type="entry name" value="AbrB/MazE/MraZ-like"/>
    <property type="match status" value="1"/>
</dbReference>